<accession>A0A8S3SD16</accession>
<dbReference type="SUPFAM" id="SSF52799">
    <property type="entry name" value="(Phosphotyrosine protein) phosphatases II"/>
    <property type="match status" value="2"/>
</dbReference>
<dbReference type="PROSITE" id="PS50056">
    <property type="entry name" value="TYR_PHOSPHATASE_2"/>
    <property type="match status" value="1"/>
</dbReference>
<dbReference type="Pfam" id="PF00102">
    <property type="entry name" value="Y_phosphatase"/>
    <property type="match status" value="3"/>
</dbReference>
<keyword evidence="11" id="KW-1185">Reference proteome</keyword>
<dbReference type="GO" id="GO:0004725">
    <property type="term" value="F:protein tyrosine phosphatase activity"/>
    <property type="evidence" value="ECO:0007669"/>
    <property type="project" value="InterPro"/>
</dbReference>
<feature type="domain" description="Tyrosine-protein phosphatase" evidence="8">
    <location>
        <begin position="339"/>
        <end position="542"/>
    </location>
</feature>
<evidence type="ECO:0000256" key="3">
    <source>
        <dbReference type="ARBA" id="ARBA00022801"/>
    </source>
</evidence>
<protein>
    <recommendedName>
        <fullName evidence="2">protein-tyrosine-phosphatase</fullName>
        <ecNumber evidence="2">3.1.3.48</ecNumber>
    </recommendedName>
</protein>
<dbReference type="PROSITE" id="PS50055">
    <property type="entry name" value="TYR_PHOSPHATASE_PTP"/>
    <property type="match status" value="2"/>
</dbReference>
<keyword evidence="7" id="KW-0812">Transmembrane</keyword>
<feature type="domain" description="Tyrosine-protein phosphatase" evidence="8">
    <location>
        <begin position="574"/>
        <end position="825"/>
    </location>
</feature>
<dbReference type="Pfam" id="PF00090">
    <property type="entry name" value="TSP_1"/>
    <property type="match status" value="3"/>
</dbReference>
<dbReference type="InterPro" id="IPR000387">
    <property type="entry name" value="Tyr_Pase_dom"/>
</dbReference>
<dbReference type="PROSITE" id="PS00383">
    <property type="entry name" value="TYR_PHOSPHATASE_1"/>
    <property type="match status" value="1"/>
</dbReference>
<keyword evidence="5" id="KW-1015">Disulfide bond</keyword>
<evidence type="ECO:0000313" key="10">
    <source>
        <dbReference type="EMBL" id="CAG2218686.1"/>
    </source>
</evidence>
<evidence type="ECO:0000256" key="6">
    <source>
        <dbReference type="SAM" id="MobiDB-lite"/>
    </source>
</evidence>
<dbReference type="PRINTS" id="PR01705">
    <property type="entry name" value="TSP1REPEAT"/>
</dbReference>
<dbReference type="InterPro" id="IPR029021">
    <property type="entry name" value="Prot-tyrosine_phosphatase-like"/>
</dbReference>
<dbReference type="FunFam" id="2.20.100.10:FF:000001">
    <property type="entry name" value="semaphorin-5A isoform X1"/>
    <property type="match status" value="1"/>
</dbReference>
<feature type="region of interest" description="Disordered" evidence="6">
    <location>
        <begin position="287"/>
        <end position="306"/>
    </location>
</feature>
<dbReference type="InterPro" id="IPR036383">
    <property type="entry name" value="TSP1_rpt_sf"/>
</dbReference>
<keyword evidence="4" id="KW-0904">Protein phosphatase</keyword>
<dbReference type="EMBL" id="CAJPWZ010001605">
    <property type="protein sequence ID" value="CAG2218686.1"/>
    <property type="molecule type" value="Genomic_DNA"/>
</dbReference>
<dbReference type="AlphaFoldDB" id="A0A8S3SD16"/>
<dbReference type="InterPro" id="IPR000884">
    <property type="entry name" value="TSP1_rpt"/>
</dbReference>
<keyword evidence="3" id="KW-0378">Hydrolase</keyword>
<name>A0A8S3SD16_MYTED</name>
<evidence type="ECO:0000256" key="5">
    <source>
        <dbReference type="ARBA" id="ARBA00023157"/>
    </source>
</evidence>
<dbReference type="FunFam" id="2.20.100.10:FF:000002">
    <property type="entry name" value="Unc-5 netrin receptor C"/>
    <property type="match status" value="1"/>
</dbReference>
<dbReference type="OrthoDB" id="6144519at2759"/>
<feature type="domain" description="Tyrosine specific protein phosphatases" evidence="9">
    <location>
        <begin position="475"/>
        <end position="533"/>
    </location>
</feature>
<comment type="caution">
    <text evidence="10">The sequence shown here is derived from an EMBL/GenBank/DDBJ whole genome shotgun (WGS) entry which is preliminary data.</text>
</comment>
<reference evidence="10" key="1">
    <citation type="submission" date="2021-03" db="EMBL/GenBank/DDBJ databases">
        <authorList>
            <person name="Bekaert M."/>
        </authorList>
    </citation>
    <scope>NUCLEOTIDE SEQUENCE</scope>
</reference>
<dbReference type="EC" id="3.1.3.48" evidence="2"/>
<dbReference type="InterPro" id="IPR003595">
    <property type="entry name" value="Tyr_Pase_cat"/>
</dbReference>
<keyword evidence="10" id="KW-0675">Receptor</keyword>
<comment type="similarity">
    <text evidence="1">Belongs to the protein-tyrosine phosphatase family.</text>
</comment>
<dbReference type="InterPro" id="IPR000242">
    <property type="entry name" value="PTP_cat"/>
</dbReference>
<dbReference type="SUPFAM" id="SSF82895">
    <property type="entry name" value="TSP-1 type 1 repeat"/>
    <property type="match status" value="3"/>
</dbReference>
<evidence type="ECO:0000256" key="1">
    <source>
        <dbReference type="ARBA" id="ARBA00009580"/>
    </source>
</evidence>
<evidence type="ECO:0000256" key="2">
    <source>
        <dbReference type="ARBA" id="ARBA00013064"/>
    </source>
</evidence>
<dbReference type="InterPro" id="IPR050348">
    <property type="entry name" value="Protein-Tyr_Phosphatase"/>
</dbReference>
<evidence type="ECO:0000259" key="8">
    <source>
        <dbReference type="PROSITE" id="PS50055"/>
    </source>
</evidence>
<evidence type="ECO:0000256" key="4">
    <source>
        <dbReference type="ARBA" id="ARBA00022912"/>
    </source>
</evidence>
<dbReference type="PROSITE" id="PS50092">
    <property type="entry name" value="TSP1"/>
    <property type="match status" value="3"/>
</dbReference>
<organism evidence="10 11">
    <name type="scientific">Mytilus edulis</name>
    <name type="common">Blue mussel</name>
    <dbReference type="NCBI Taxonomy" id="6550"/>
    <lineage>
        <taxon>Eukaryota</taxon>
        <taxon>Metazoa</taxon>
        <taxon>Spiralia</taxon>
        <taxon>Lophotrochozoa</taxon>
        <taxon>Mollusca</taxon>
        <taxon>Bivalvia</taxon>
        <taxon>Autobranchia</taxon>
        <taxon>Pteriomorphia</taxon>
        <taxon>Mytilida</taxon>
        <taxon>Mytiloidea</taxon>
        <taxon>Mytilidae</taxon>
        <taxon>Mytilinae</taxon>
        <taxon>Mytilus</taxon>
    </lineage>
</organism>
<dbReference type="PANTHER" id="PTHR19134">
    <property type="entry name" value="RECEPTOR-TYPE TYROSINE-PROTEIN PHOSPHATASE"/>
    <property type="match status" value="1"/>
</dbReference>
<evidence type="ECO:0000313" key="11">
    <source>
        <dbReference type="Proteomes" id="UP000683360"/>
    </source>
</evidence>
<gene>
    <name evidence="10" type="ORF">MEDL_32241</name>
</gene>
<dbReference type="SMART" id="SM00209">
    <property type="entry name" value="TSP1"/>
    <property type="match status" value="3"/>
</dbReference>
<keyword evidence="7" id="KW-1133">Transmembrane helix</keyword>
<keyword evidence="7" id="KW-0472">Membrane</keyword>
<dbReference type="PRINTS" id="PR00700">
    <property type="entry name" value="PRTYPHPHTASE"/>
</dbReference>
<sequence length="835" mass="93594">MPADSSPQKRQKTLKYHPNIEASQLCLPYKILELCIRARIEGWSSWNSWGSCSVTCGTGQQSRSRICDNPPPANNGAYCQEPGTEYNSCTPLECPVDGGWSSWDSWGACTFTCGTGQQTRRRSCNNPSKANGGAECPGAEYDYNSCTRPACPVNGGWSSWTSGACNATCGTGHQSRRRNCNNPLKANGGADCQGEGDDFILCALSACAESSAATGSLAPIAGGVGGGIVLIVIVVIVLIYMKRRRRRKPSDDRVSGENQALQIVDRKVENAKEGMYINIARASCQSSSDTDDVIPSRLSTKEPGTDDSNTYYNSFEILTTVKTEELKDYIIRKQVNEGLHSEYKTIPYGPQHPTTIAQKKENMPKNRFKKTFPYDHTRVILQPTPGSPHTDYINANLVDGFEKESCYIASQGPLKLTFTDFWAMIWQNNSRKIIMLTNLMEVAKVKCDKYWPEGGSPWIRRRRRNEILSNHSDVESGKLLVHCSAGIGRTGTYIGLDALYEEGRVTGCVDIVKFVKKMRYSRMNMVQTPDQYVCLHYALLEAFTMTDTKIGKDEFGTIWREIHIDKQPINHQKLYKEFKMLEAKKSEHGKSEYTAAVSPENIEKNRNKSVIPSDNNRLFLTTYDKGRTDYINAVQAPSYTKFVGYLTTQLPLPDTKMDFWTMIRDHNSSTVVMFINEQTEAEFVYATSEDTFSCGSFTMKITKREKVEFDILSCTVVLSRKDEKSREIVIYCAVCSGYPKPSVLCKLVNMISTRVSMSHDAVTVVSGDGAKNCGLFCTFANAVSSMTIDDNADIFQLARLLQLRRPEFFADFDEYRLCYEALNFYLESTNVYANF</sequence>
<dbReference type="Gene3D" id="3.90.190.10">
    <property type="entry name" value="Protein tyrosine phosphatase superfamily"/>
    <property type="match status" value="3"/>
</dbReference>
<evidence type="ECO:0000256" key="7">
    <source>
        <dbReference type="SAM" id="Phobius"/>
    </source>
</evidence>
<evidence type="ECO:0000259" key="9">
    <source>
        <dbReference type="PROSITE" id="PS50056"/>
    </source>
</evidence>
<dbReference type="SMART" id="SM00404">
    <property type="entry name" value="PTPc_motif"/>
    <property type="match status" value="2"/>
</dbReference>
<dbReference type="InterPro" id="IPR016130">
    <property type="entry name" value="Tyr_Pase_AS"/>
</dbReference>
<proteinExistence type="inferred from homology"/>
<dbReference type="SMART" id="SM00194">
    <property type="entry name" value="PTPc"/>
    <property type="match status" value="2"/>
</dbReference>
<dbReference type="Gene3D" id="2.20.100.10">
    <property type="entry name" value="Thrombospondin type-1 (TSP1) repeat"/>
    <property type="match status" value="3"/>
</dbReference>
<dbReference type="Proteomes" id="UP000683360">
    <property type="component" value="Unassembled WGS sequence"/>
</dbReference>
<feature type="transmembrane region" description="Helical" evidence="7">
    <location>
        <begin position="217"/>
        <end position="240"/>
    </location>
</feature>
<dbReference type="PANTHER" id="PTHR19134:SF562">
    <property type="entry name" value="PROTEIN-TYROSINE-PHOSPHATASE"/>
    <property type="match status" value="1"/>
</dbReference>